<name>A0ABX5BRH2_9XANT</name>
<gene>
    <name evidence="1" type="ORF">XbrCFBP1976_14740</name>
</gene>
<comment type="caution">
    <text evidence="1">The sequence shown here is derived from an EMBL/GenBank/DDBJ whole genome shotgun (WGS) entry which is preliminary data.</text>
</comment>
<protein>
    <submittedName>
        <fullName evidence="1">Uncharacterized protein</fullName>
    </submittedName>
</protein>
<reference evidence="1 2" key="1">
    <citation type="submission" date="2016-08" db="EMBL/GenBank/DDBJ databases">
        <title>Evolution of the type three secretion system and type three effector repertoires in Xanthomonas.</title>
        <authorList>
            <person name="Merda D."/>
            <person name="Briand M."/>
            <person name="Bosis E."/>
            <person name="Rousseau C."/>
            <person name="Portier P."/>
            <person name="Jacques M.-A."/>
            <person name="Fischer-Le Saux M."/>
        </authorList>
    </citation>
    <scope>NUCLEOTIDE SEQUENCE [LARGE SCALE GENOMIC DNA]</scope>
    <source>
        <strain evidence="1 2">CFBP1976</strain>
    </source>
</reference>
<evidence type="ECO:0000313" key="2">
    <source>
        <dbReference type="Proteomes" id="UP000239710"/>
    </source>
</evidence>
<keyword evidence="2" id="KW-1185">Reference proteome</keyword>
<dbReference type="Proteomes" id="UP000239710">
    <property type="component" value="Unassembled WGS sequence"/>
</dbReference>
<organism evidence="1 2">
    <name type="scientific">Xanthomonas bromi</name>
    <dbReference type="NCBI Taxonomy" id="56449"/>
    <lineage>
        <taxon>Bacteria</taxon>
        <taxon>Pseudomonadati</taxon>
        <taxon>Pseudomonadota</taxon>
        <taxon>Gammaproteobacteria</taxon>
        <taxon>Lysobacterales</taxon>
        <taxon>Lysobacteraceae</taxon>
        <taxon>Xanthomonas</taxon>
    </lineage>
</organism>
<proteinExistence type="predicted"/>
<dbReference type="EMBL" id="MDCE01000022">
    <property type="protein sequence ID" value="PPV05905.1"/>
    <property type="molecule type" value="Genomic_DNA"/>
</dbReference>
<accession>A0ABX5BRH2</accession>
<evidence type="ECO:0000313" key="1">
    <source>
        <dbReference type="EMBL" id="PPV05905.1"/>
    </source>
</evidence>
<sequence length="64" mass="6805">MSCDVASPLGEFVHRSGFIAANTATWLPVPGHLARVTRFARSLRVAGMDLSLQPALSHSCDGQP</sequence>